<name>A0A9E8YXH0_9HYME</name>
<feature type="transmembrane region" description="Helical" evidence="19">
    <location>
        <begin position="317"/>
        <end position="337"/>
    </location>
</feature>
<evidence type="ECO:0000256" key="17">
    <source>
        <dbReference type="ARBA" id="ARBA00031028"/>
    </source>
</evidence>
<dbReference type="Pfam" id="PF00361">
    <property type="entry name" value="Proton_antipo_M"/>
    <property type="match status" value="1"/>
</dbReference>
<evidence type="ECO:0000256" key="12">
    <source>
        <dbReference type="ARBA" id="ARBA00022989"/>
    </source>
</evidence>
<evidence type="ECO:0000256" key="7">
    <source>
        <dbReference type="ARBA" id="ARBA00022660"/>
    </source>
</evidence>
<sequence>MKVFFYIPLISSTMIALSTNSWIIMWMMLEINLMSFIPIINNHYFKTNFLFKYFIVQVTSSSIFILSLMLMWMLQFNDLKIIDMNFFNSMIAITMSVKLGLIPFHSWYLEVAIDITWMNFLLLTTWQKLIPLIIIFNVPMNSTMYTIIIISSVISSLQGITQNNLRKLFTLSSINHLCWMLISSYLNMTLMFTYFMLYTLLSFNIYKIFQLYGFMYITDILVTPSMPPQLMWLLMTNILSVAGLPPFSGFLIKLMTIQLMMYYELYITFSSAMFTLYFYLKTSYSFILFYSQKNKFSLLNIHLNMKHYIFKKKFYKLYYFILITTALNCILPIIFFMSNN</sequence>
<comment type="catalytic activity">
    <reaction evidence="18">
        <text>a ubiquinone + NADH + 5 H(+)(in) = a ubiquinol + NAD(+) + 4 H(+)(out)</text>
        <dbReference type="Rhea" id="RHEA:29091"/>
        <dbReference type="Rhea" id="RHEA-COMP:9565"/>
        <dbReference type="Rhea" id="RHEA-COMP:9566"/>
        <dbReference type="ChEBI" id="CHEBI:15378"/>
        <dbReference type="ChEBI" id="CHEBI:16389"/>
        <dbReference type="ChEBI" id="CHEBI:17976"/>
        <dbReference type="ChEBI" id="CHEBI:57540"/>
        <dbReference type="ChEBI" id="CHEBI:57945"/>
        <dbReference type="EC" id="7.1.1.2"/>
    </reaction>
</comment>
<organism evidence="21">
    <name type="scientific">Janus sp</name>
    <dbReference type="NCBI Taxonomy" id="3003420"/>
    <lineage>
        <taxon>Eukaryota</taxon>
        <taxon>Metazoa</taxon>
        <taxon>Ecdysozoa</taxon>
        <taxon>Arthropoda</taxon>
        <taxon>Hexapoda</taxon>
        <taxon>Insecta</taxon>
        <taxon>Pterygota</taxon>
        <taxon>Neoptera</taxon>
        <taxon>Endopterygota</taxon>
        <taxon>Hymenoptera</taxon>
        <taxon>Cephoidea</taxon>
        <taxon>Cephidae</taxon>
        <taxon>Janus</taxon>
    </lineage>
</organism>
<feature type="transmembrane region" description="Helical" evidence="19">
    <location>
        <begin position="230"/>
        <end position="248"/>
    </location>
</feature>
<feature type="transmembrane region" description="Helical" evidence="19">
    <location>
        <begin position="260"/>
        <end position="280"/>
    </location>
</feature>
<keyword evidence="7" id="KW-0679">Respiratory chain</keyword>
<evidence type="ECO:0000313" key="21">
    <source>
        <dbReference type="EMBL" id="WAK83078.1"/>
    </source>
</evidence>
<dbReference type="EMBL" id="OL757401">
    <property type="protein sequence ID" value="WAK83078.1"/>
    <property type="molecule type" value="Genomic_DNA"/>
</dbReference>
<proteinExistence type="inferred from homology"/>
<evidence type="ECO:0000256" key="3">
    <source>
        <dbReference type="ARBA" id="ARBA00007012"/>
    </source>
</evidence>
<dbReference type="PANTHER" id="PTHR46552">
    <property type="entry name" value="NADH-UBIQUINONE OXIDOREDUCTASE CHAIN 2"/>
    <property type="match status" value="1"/>
</dbReference>
<dbReference type="GO" id="GO:0005743">
    <property type="term" value="C:mitochondrial inner membrane"/>
    <property type="evidence" value="ECO:0007669"/>
    <property type="project" value="UniProtKB-SubCell"/>
</dbReference>
<evidence type="ECO:0000256" key="2">
    <source>
        <dbReference type="ARBA" id="ARBA00004448"/>
    </source>
</evidence>
<evidence type="ECO:0000256" key="16">
    <source>
        <dbReference type="ARBA" id="ARBA00023136"/>
    </source>
</evidence>
<evidence type="ECO:0000256" key="10">
    <source>
        <dbReference type="ARBA" id="ARBA00022967"/>
    </source>
</evidence>
<gene>
    <name evidence="21" type="primary">ND2</name>
</gene>
<keyword evidence="11" id="KW-0249">Electron transport</keyword>
<feature type="domain" description="NADH:quinone oxidoreductase/Mrp antiporter transmembrane" evidence="20">
    <location>
        <begin position="20"/>
        <end position="271"/>
    </location>
</feature>
<keyword evidence="6" id="KW-0813">Transport</keyword>
<evidence type="ECO:0000256" key="19">
    <source>
        <dbReference type="SAM" id="Phobius"/>
    </source>
</evidence>
<feature type="transmembrane region" description="Helical" evidence="19">
    <location>
        <begin position="6"/>
        <end position="29"/>
    </location>
</feature>
<feature type="transmembrane region" description="Helical" evidence="19">
    <location>
        <begin position="192"/>
        <end position="209"/>
    </location>
</feature>
<evidence type="ECO:0000256" key="9">
    <source>
        <dbReference type="ARBA" id="ARBA00022792"/>
    </source>
</evidence>
<feature type="transmembrane region" description="Helical" evidence="19">
    <location>
        <begin position="50"/>
        <end position="74"/>
    </location>
</feature>
<dbReference type="GO" id="GO:0006120">
    <property type="term" value="P:mitochondrial electron transport, NADH to ubiquinone"/>
    <property type="evidence" value="ECO:0007669"/>
    <property type="project" value="TreeGrafter"/>
</dbReference>
<dbReference type="AlphaFoldDB" id="A0A9E8YXH0"/>
<evidence type="ECO:0000256" key="14">
    <source>
        <dbReference type="ARBA" id="ARBA00023075"/>
    </source>
</evidence>
<evidence type="ECO:0000256" key="13">
    <source>
        <dbReference type="ARBA" id="ARBA00023027"/>
    </source>
</evidence>
<evidence type="ECO:0000256" key="4">
    <source>
        <dbReference type="ARBA" id="ARBA00012944"/>
    </source>
</evidence>
<reference evidence="21" key="1">
    <citation type="submission" date="2021-12" db="EMBL/GenBank/DDBJ databases">
        <authorList>
            <person name="Niu G."/>
            <person name="Wei M."/>
        </authorList>
    </citation>
    <scope>NUCLEOTIDE SEQUENCE</scope>
</reference>
<keyword evidence="10" id="KW-1278">Translocase</keyword>
<comment type="similarity">
    <text evidence="3">Belongs to the complex I subunit 2 family.</text>
</comment>
<comment type="subcellular location">
    <subcellularLocation>
        <location evidence="2">Mitochondrion inner membrane</location>
        <topology evidence="2">Multi-pass membrane protein</topology>
    </subcellularLocation>
</comment>
<keyword evidence="8 19" id="KW-0812">Transmembrane</keyword>
<keyword evidence="15 21" id="KW-0496">Mitochondrion</keyword>
<evidence type="ECO:0000256" key="18">
    <source>
        <dbReference type="ARBA" id="ARBA00049551"/>
    </source>
</evidence>
<evidence type="ECO:0000259" key="20">
    <source>
        <dbReference type="Pfam" id="PF00361"/>
    </source>
</evidence>
<evidence type="ECO:0000256" key="5">
    <source>
        <dbReference type="ARBA" id="ARBA00021008"/>
    </source>
</evidence>
<dbReference type="EC" id="7.1.1.2" evidence="4"/>
<keyword evidence="12 19" id="KW-1133">Transmembrane helix</keyword>
<keyword evidence="13" id="KW-0520">NAD</keyword>
<dbReference type="PANTHER" id="PTHR46552:SF1">
    <property type="entry name" value="NADH-UBIQUINONE OXIDOREDUCTASE CHAIN 2"/>
    <property type="match status" value="1"/>
</dbReference>
<feature type="transmembrane region" description="Helical" evidence="19">
    <location>
        <begin position="86"/>
        <end position="108"/>
    </location>
</feature>
<geneLocation type="mitochondrion" evidence="21"/>
<dbReference type="GO" id="GO:0008137">
    <property type="term" value="F:NADH dehydrogenase (ubiquinone) activity"/>
    <property type="evidence" value="ECO:0007669"/>
    <property type="project" value="UniProtKB-EC"/>
</dbReference>
<accession>A0A9E8YXH0</accession>
<comment type="function">
    <text evidence="1">Core subunit of the mitochondrial membrane respiratory chain NADH dehydrogenase (Complex I) that is believed to belong to the minimal assembly required for catalysis. Complex I functions in the transfer of electrons from NADH to the respiratory chain. The immediate electron acceptor for the enzyme is believed to be ubiquinone.</text>
</comment>
<evidence type="ECO:0000256" key="11">
    <source>
        <dbReference type="ARBA" id="ARBA00022982"/>
    </source>
</evidence>
<dbReference type="InterPro" id="IPR001750">
    <property type="entry name" value="ND/Mrp_TM"/>
</dbReference>
<evidence type="ECO:0000256" key="6">
    <source>
        <dbReference type="ARBA" id="ARBA00022448"/>
    </source>
</evidence>
<evidence type="ECO:0000256" key="15">
    <source>
        <dbReference type="ARBA" id="ARBA00023128"/>
    </source>
</evidence>
<evidence type="ECO:0000256" key="1">
    <source>
        <dbReference type="ARBA" id="ARBA00003257"/>
    </source>
</evidence>
<keyword evidence="16 19" id="KW-0472">Membrane</keyword>
<evidence type="ECO:0000256" key="8">
    <source>
        <dbReference type="ARBA" id="ARBA00022692"/>
    </source>
</evidence>
<dbReference type="InterPro" id="IPR050175">
    <property type="entry name" value="Complex_I_Subunit_2"/>
</dbReference>
<keyword evidence="14" id="KW-0830">Ubiquinone</keyword>
<protein>
    <recommendedName>
        <fullName evidence="5">NADH-ubiquinone oxidoreductase chain 2</fullName>
        <ecNumber evidence="4">7.1.1.2</ecNumber>
    </recommendedName>
    <alternativeName>
        <fullName evidence="17">NADH dehydrogenase subunit 2</fullName>
    </alternativeName>
</protein>
<keyword evidence="9" id="KW-0999">Mitochondrion inner membrane</keyword>